<dbReference type="Proteomes" id="UP001549145">
    <property type="component" value="Unassembled WGS sequence"/>
</dbReference>
<dbReference type="SUPFAM" id="SSF55785">
    <property type="entry name" value="PYP-like sensor domain (PAS domain)"/>
    <property type="match status" value="1"/>
</dbReference>
<proteinExistence type="predicted"/>
<gene>
    <name evidence="2" type="ORF">ABID43_000393</name>
</gene>
<dbReference type="InterPro" id="IPR000700">
    <property type="entry name" value="PAS-assoc_C"/>
</dbReference>
<evidence type="ECO:0000313" key="2">
    <source>
        <dbReference type="EMBL" id="MET3690874.1"/>
    </source>
</evidence>
<dbReference type="PROSITE" id="PS50113">
    <property type="entry name" value="PAC"/>
    <property type="match status" value="1"/>
</dbReference>
<keyword evidence="3" id="KW-1185">Reference proteome</keyword>
<protein>
    <submittedName>
        <fullName evidence="2">PAS domain S-box-containing protein</fullName>
    </submittedName>
</protein>
<name>A0ABV2KZ80_9HYPH</name>
<dbReference type="Gene3D" id="3.30.450.20">
    <property type="entry name" value="PAS domain"/>
    <property type="match status" value="1"/>
</dbReference>
<organism evidence="2 3">
    <name type="scientific">Methylobacterium goesingense</name>
    <dbReference type="NCBI Taxonomy" id="243690"/>
    <lineage>
        <taxon>Bacteria</taxon>
        <taxon>Pseudomonadati</taxon>
        <taxon>Pseudomonadota</taxon>
        <taxon>Alphaproteobacteria</taxon>
        <taxon>Hyphomicrobiales</taxon>
        <taxon>Methylobacteriaceae</taxon>
        <taxon>Methylobacterium</taxon>
    </lineage>
</organism>
<dbReference type="SMART" id="SM00086">
    <property type="entry name" value="PAC"/>
    <property type="match status" value="1"/>
</dbReference>
<dbReference type="Pfam" id="PF08447">
    <property type="entry name" value="PAS_3"/>
    <property type="match status" value="1"/>
</dbReference>
<dbReference type="InterPro" id="IPR001610">
    <property type="entry name" value="PAC"/>
</dbReference>
<dbReference type="InterPro" id="IPR013655">
    <property type="entry name" value="PAS_fold_3"/>
</dbReference>
<feature type="domain" description="PAC" evidence="1">
    <location>
        <begin position="57"/>
        <end position="109"/>
    </location>
</feature>
<dbReference type="EMBL" id="JBEPMM010000001">
    <property type="protein sequence ID" value="MET3690874.1"/>
    <property type="molecule type" value="Genomic_DNA"/>
</dbReference>
<sequence>MRGVVTYDEGAARVLTGNPELADREIKGPVALALVHPTDMTWLMEHMRRAVQVGGLVLAEYRVFRRDGTVRWLLSRGRTYHDQAGQPERSHGILIDITDMRDGGERYVLGTTPTHADPLLQAADMALSLKQLLGSKPAPEVIEAANLLLFRLGCAIARATDQQLQ</sequence>
<dbReference type="InterPro" id="IPR000014">
    <property type="entry name" value="PAS"/>
</dbReference>
<dbReference type="InterPro" id="IPR035965">
    <property type="entry name" value="PAS-like_dom_sf"/>
</dbReference>
<dbReference type="NCBIfam" id="TIGR00229">
    <property type="entry name" value="sensory_box"/>
    <property type="match status" value="1"/>
</dbReference>
<comment type="caution">
    <text evidence="2">The sequence shown here is derived from an EMBL/GenBank/DDBJ whole genome shotgun (WGS) entry which is preliminary data.</text>
</comment>
<reference evidence="2 3" key="1">
    <citation type="submission" date="2024-06" db="EMBL/GenBank/DDBJ databases">
        <title>Genomic Encyclopedia of Type Strains, Phase IV (KMG-IV): sequencing the most valuable type-strain genomes for metagenomic binning, comparative biology and taxonomic classification.</title>
        <authorList>
            <person name="Goeker M."/>
        </authorList>
    </citation>
    <scope>NUCLEOTIDE SEQUENCE [LARGE SCALE GENOMIC DNA]</scope>
    <source>
        <strain evidence="2 3">DSM 21331</strain>
    </source>
</reference>
<accession>A0ABV2KZ80</accession>
<dbReference type="CDD" id="cd00130">
    <property type="entry name" value="PAS"/>
    <property type="match status" value="1"/>
</dbReference>
<evidence type="ECO:0000313" key="3">
    <source>
        <dbReference type="Proteomes" id="UP001549145"/>
    </source>
</evidence>
<evidence type="ECO:0000259" key="1">
    <source>
        <dbReference type="PROSITE" id="PS50113"/>
    </source>
</evidence>